<dbReference type="GO" id="GO:0017025">
    <property type="term" value="F:TBP-class protein binding"/>
    <property type="evidence" value="ECO:0007669"/>
    <property type="project" value="InterPro"/>
</dbReference>
<dbReference type="GO" id="GO:0051123">
    <property type="term" value="P:RNA polymerase II preinitiation complex assembly"/>
    <property type="evidence" value="ECO:0007669"/>
    <property type="project" value="TreeGrafter"/>
</dbReference>
<accession>V9IFL2</accession>
<evidence type="ECO:0000256" key="2">
    <source>
        <dbReference type="ARBA" id="ARBA00023242"/>
    </source>
</evidence>
<gene>
    <name evidence="5" type="ORF">ACCB05529</name>
</gene>
<dbReference type="GO" id="GO:0005669">
    <property type="term" value="C:transcription factor TFIID complex"/>
    <property type="evidence" value="ECO:0007669"/>
    <property type="project" value="InterPro"/>
</dbReference>
<reference evidence="5" key="1">
    <citation type="submission" date="2011-11" db="EMBL/GenBank/DDBJ databases">
        <title>Decoding the brain transcriptome of the Eastern honeybee (Apis cerana) based on pyrosequencing.</title>
        <authorList>
            <person name="Sun L."/>
            <person name="Zheng H."/>
            <person name="Wang Y."/>
            <person name="Xie X."/>
            <person name="Zhu Y."/>
            <person name="Gu W."/>
            <person name="Wang S."/>
        </authorList>
    </citation>
    <scope>NUCLEOTIDE SEQUENCE</scope>
    <source>
        <tissue evidence="5">Brain</tissue>
    </source>
</reference>
<feature type="compositionally biased region" description="Basic and acidic residues" evidence="3">
    <location>
        <begin position="277"/>
        <end position="288"/>
    </location>
</feature>
<dbReference type="GO" id="GO:0003743">
    <property type="term" value="F:translation initiation factor activity"/>
    <property type="evidence" value="ECO:0007669"/>
    <property type="project" value="UniProtKB-KW"/>
</dbReference>
<proteinExistence type="evidence at transcript level"/>
<keyword evidence="5" id="KW-0396">Initiation factor</keyword>
<keyword evidence="5" id="KW-0648">Protein biosynthesis</keyword>
<dbReference type="GO" id="GO:0004402">
    <property type="term" value="F:histone acetyltransferase activity"/>
    <property type="evidence" value="ECO:0007669"/>
    <property type="project" value="InterPro"/>
</dbReference>
<sequence>MDSNWWVIKPDFRLPTEEEIRAMVSPEQCCAYFSMIAAEQRLKDAGYGEKFLFTPQDDDDEEMQLKMDDEVKVAPWNTTRAYIQAMKGKCLLQLAGPADPTGCGEGFSYVRVPNKPTISKEEQEAQPKRTVTGTDADLRRLSLNNAKALLRKFGVPEEEIKKLSRWEVIDVVRTLSTEKAKAGEEGMTKFSRGNRFSIAEHQERYKEECQRIFDLQNRVLSSNEVLSTDEGESSEEDSSDIEEMGKNIENMLSNKKTSTQLSLEREEQQRHELRKMLMGEVQEQDKKTKEKRKMMKRIVL</sequence>
<comment type="subcellular location">
    <subcellularLocation>
        <location evidence="1">Nucleus</location>
    </subcellularLocation>
</comment>
<name>V9IFL2_APICE</name>
<dbReference type="GO" id="GO:0016251">
    <property type="term" value="F:RNA polymerase II general transcription initiation factor activity"/>
    <property type="evidence" value="ECO:0007669"/>
    <property type="project" value="InterPro"/>
</dbReference>
<organism evidence="5">
    <name type="scientific">Apis cerana</name>
    <name type="common">Indian honeybee</name>
    <dbReference type="NCBI Taxonomy" id="7461"/>
    <lineage>
        <taxon>Eukaryota</taxon>
        <taxon>Metazoa</taxon>
        <taxon>Ecdysozoa</taxon>
        <taxon>Arthropoda</taxon>
        <taxon>Hexapoda</taxon>
        <taxon>Insecta</taxon>
        <taxon>Pterygota</taxon>
        <taxon>Neoptera</taxon>
        <taxon>Endopterygota</taxon>
        <taxon>Hymenoptera</taxon>
        <taxon>Apocrita</taxon>
        <taxon>Aculeata</taxon>
        <taxon>Apoidea</taxon>
        <taxon>Anthophila</taxon>
        <taxon>Apidae</taxon>
        <taxon>Apis</taxon>
    </lineage>
</organism>
<evidence type="ECO:0000259" key="4">
    <source>
        <dbReference type="Pfam" id="PF12157"/>
    </source>
</evidence>
<feature type="region of interest" description="Disordered" evidence="3">
    <location>
        <begin position="277"/>
        <end position="300"/>
    </location>
</feature>
<dbReference type="PANTHER" id="PTHR13900:SF0">
    <property type="entry name" value="TRANSCRIPTION INITIATION FACTOR TFIID SUBUNIT 1"/>
    <property type="match status" value="1"/>
</dbReference>
<evidence type="ECO:0000256" key="1">
    <source>
        <dbReference type="ARBA" id="ARBA00004123"/>
    </source>
</evidence>
<evidence type="ECO:0000313" key="5">
    <source>
        <dbReference type="EMBL" id="AEY59870.1"/>
    </source>
</evidence>
<evidence type="ECO:0000256" key="3">
    <source>
        <dbReference type="SAM" id="MobiDB-lite"/>
    </source>
</evidence>
<dbReference type="InterPro" id="IPR040240">
    <property type="entry name" value="TAF1"/>
</dbReference>
<dbReference type="PANTHER" id="PTHR13900">
    <property type="entry name" value="TRANSCRIPTION INITIATION FACTOR TFIID"/>
    <property type="match status" value="1"/>
</dbReference>
<dbReference type="AlphaFoldDB" id="V9IFL2"/>
<dbReference type="InterPro" id="IPR022591">
    <property type="entry name" value="TAF1_HAT_dom"/>
</dbReference>
<dbReference type="EMBL" id="JR044321">
    <property type="protein sequence ID" value="AEY59870.1"/>
    <property type="molecule type" value="mRNA"/>
</dbReference>
<feature type="compositionally biased region" description="Basic residues" evidence="3">
    <location>
        <begin position="289"/>
        <end position="300"/>
    </location>
</feature>
<dbReference type="Pfam" id="PF12157">
    <property type="entry name" value="DUF3591"/>
    <property type="match status" value="1"/>
</dbReference>
<feature type="domain" description="Transcription initiation factor TFIID subunit 1 histone acetyltransferase" evidence="4">
    <location>
        <begin position="2"/>
        <end position="170"/>
    </location>
</feature>
<keyword evidence="2" id="KW-0539">Nucleus</keyword>
<protein>
    <submittedName>
        <fullName evidence="5">Transcription initiation factor TFIID subunit 1</fullName>
    </submittedName>
</protein>